<dbReference type="InterPro" id="IPR045621">
    <property type="entry name" value="BPD_transp_1_N"/>
</dbReference>
<dbReference type="PANTHER" id="PTHR43163">
    <property type="entry name" value="DIPEPTIDE TRANSPORT SYSTEM PERMEASE PROTEIN DPPB-RELATED"/>
    <property type="match status" value="1"/>
</dbReference>
<feature type="transmembrane region" description="Helical" evidence="7">
    <location>
        <begin position="275"/>
        <end position="301"/>
    </location>
</feature>
<dbReference type="Pfam" id="PF19300">
    <property type="entry name" value="BPD_transp_1_N"/>
    <property type="match status" value="1"/>
</dbReference>
<feature type="domain" description="ABC transmembrane type-1" evidence="8">
    <location>
        <begin position="95"/>
        <end position="298"/>
    </location>
</feature>
<dbReference type="RefSeq" id="WP_058728212.1">
    <property type="nucleotide sequence ID" value="NZ_LDRB01000019.1"/>
</dbReference>
<dbReference type="InterPro" id="IPR035906">
    <property type="entry name" value="MetI-like_sf"/>
</dbReference>
<accession>A0A147DS06</accession>
<dbReference type="GO" id="GO:0055085">
    <property type="term" value="P:transmembrane transport"/>
    <property type="evidence" value="ECO:0007669"/>
    <property type="project" value="InterPro"/>
</dbReference>
<keyword evidence="2 7" id="KW-0813">Transport</keyword>
<keyword evidence="5 7" id="KW-1133">Transmembrane helix</keyword>
<dbReference type="CDD" id="cd06261">
    <property type="entry name" value="TM_PBP2"/>
    <property type="match status" value="1"/>
</dbReference>
<dbReference type="PATRIC" id="fig|465820.3.peg.837"/>
<evidence type="ECO:0000256" key="6">
    <source>
        <dbReference type="ARBA" id="ARBA00023136"/>
    </source>
</evidence>
<sequence length="309" mass="33612">MLWYLGKRLLQLIPVFFGATFLIYFMVFSLPGDPIAALFGDRQPSPQVIEQLRQQYNLDKPFLVQYLLWIGGVFKGDLGVTYSGLPVSQQLASAFPITARLALLALLFEAVAGIVVGVVAGLKKGKWFDTTALVVSLLLISVPTFVVGFLLQYVFGIQLGLFRVTVSGQAPWSELVLPAIVLATVSFAYIVRLTRASVAENMSADFVRTATAKGLPRRRVVGVHIFRNSLIPVVTYLGVDIGNLMVGAVVTEGIFNINGVGGTVFRAVKLGEGPTVVSFVAVMVIIFMLANLLVDLLYAVLDPRIRYAK</sequence>
<keyword evidence="4 7" id="KW-0812">Transmembrane</keyword>
<evidence type="ECO:0000256" key="3">
    <source>
        <dbReference type="ARBA" id="ARBA00022475"/>
    </source>
</evidence>
<keyword evidence="6 7" id="KW-0472">Membrane</keyword>
<evidence type="ECO:0000256" key="4">
    <source>
        <dbReference type="ARBA" id="ARBA00022692"/>
    </source>
</evidence>
<dbReference type="SUPFAM" id="SSF161098">
    <property type="entry name" value="MetI-like"/>
    <property type="match status" value="1"/>
</dbReference>
<dbReference type="Proteomes" id="UP000072763">
    <property type="component" value="Unassembled WGS sequence"/>
</dbReference>
<dbReference type="STRING" id="465820.NS263_05055"/>
<evidence type="ECO:0000256" key="2">
    <source>
        <dbReference type="ARBA" id="ARBA00022448"/>
    </source>
</evidence>
<dbReference type="Proteomes" id="UP000078335">
    <property type="component" value="Unassembled WGS sequence"/>
</dbReference>
<evidence type="ECO:0000259" key="8">
    <source>
        <dbReference type="PROSITE" id="PS50928"/>
    </source>
</evidence>
<comment type="caution">
    <text evidence="10">The sequence shown here is derived from an EMBL/GenBank/DDBJ whole genome shotgun (WGS) entry which is preliminary data.</text>
</comment>
<reference evidence="11 12" key="1">
    <citation type="journal article" date="2016" name="Front. Microbiol.">
        <title>Genomic Resource of Rice Seed Associated Bacteria.</title>
        <authorList>
            <person name="Midha S."/>
            <person name="Bansal K."/>
            <person name="Sharma S."/>
            <person name="Kumar N."/>
            <person name="Patil P.P."/>
            <person name="Chaudhry V."/>
            <person name="Patil P.B."/>
        </authorList>
    </citation>
    <scope>NUCLEOTIDE SEQUENCE [LARGE SCALE GENOMIC DNA]</scope>
    <source>
        <strain evidence="9 12">NS263</strain>
        <strain evidence="10 11">NS359</strain>
    </source>
</reference>
<evidence type="ECO:0000313" key="9">
    <source>
        <dbReference type="EMBL" id="KTR41208.1"/>
    </source>
</evidence>
<feature type="transmembrane region" description="Helical" evidence="7">
    <location>
        <begin position="134"/>
        <end position="155"/>
    </location>
</feature>
<name>A0A147DS06_9MICO</name>
<proteinExistence type="inferred from homology"/>
<dbReference type="AlphaFoldDB" id="A0A147DS06"/>
<dbReference type="Gene3D" id="1.10.3720.10">
    <property type="entry name" value="MetI-like"/>
    <property type="match status" value="1"/>
</dbReference>
<comment type="subcellular location">
    <subcellularLocation>
        <location evidence="1 7">Cell membrane</location>
        <topology evidence="1 7">Multi-pass membrane protein</topology>
    </subcellularLocation>
</comment>
<feature type="transmembrane region" description="Helical" evidence="7">
    <location>
        <begin position="101"/>
        <end position="122"/>
    </location>
</feature>
<evidence type="ECO:0000313" key="10">
    <source>
        <dbReference type="EMBL" id="KTR52662.1"/>
    </source>
</evidence>
<dbReference type="PANTHER" id="PTHR43163:SF7">
    <property type="entry name" value="DIPEPTIDE-TRANSPORT INTEGRAL MEMBRANE PROTEIN ABC TRANSPORTER DPPB-RELATED"/>
    <property type="match status" value="1"/>
</dbReference>
<keyword evidence="12" id="KW-1185">Reference proteome</keyword>
<evidence type="ECO:0000313" key="12">
    <source>
        <dbReference type="Proteomes" id="UP000078335"/>
    </source>
</evidence>
<feature type="transmembrane region" description="Helical" evidence="7">
    <location>
        <begin position="233"/>
        <end position="255"/>
    </location>
</feature>
<keyword evidence="3" id="KW-1003">Cell membrane</keyword>
<evidence type="ECO:0000256" key="5">
    <source>
        <dbReference type="ARBA" id="ARBA00022989"/>
    </source>
</evidence>
<dbReference type="EMBL" id="LDRC01000025">
    <property type="protein sequence ID" value="KTR52662.1"/>
    <property type="molecule type" value="Genomic_DNA"/>
</dbReference>
<dbReference type="PROSITE" id="PS50928">
    <property type="entry name" value="ABC_TM1"/>
    <property type="match status" value="1"/>
</dbReference>
<comment type="similarity">
    <text evidence="7">Belongs to the binding-protein-dependent transport system permease family.</text>
</comment>
<feature type="transmembrane region" description="Helical" evidence="7">
    <location>
        <begin position="175"/>
        <end position="193"/>
    </location>
</feature>
<dbReference type="GO" id="GO:0005886">
    <property type="term" value="C:plasma membrane"/>
    <property type="evidence" value="ECO:0007669"/>
    <property type="project" value="UniProtKB-SubCell"/>
</dbReference>
<evidence type="ECO:0000313" key="11">
    <source>
        <dbReference type="Proteomes" id="UP000072763"/>
    </source>
</evidence>
<dbReference type="EMBL" id="LDRB01000019">
    <property type="protein sequence ID" value="KTR41208.1"/>
    <property type="molecule type" value="Genomic_DNA"/>
</dbReference>
<protein>
    <submittedName>
        <fullName evidence="10">ABC transporter permease</fullName>
    </submittedName>
</protein>
<feature type="transmembrane region" description="Helical" evidence="7">
    <location>
        <begin position="12"/>
        <end position="30"/>
    </location>
</feature>
<dbReference type="InterPro" id="IPR000515">
    <property type="entry name" value="MetI-like"/>
</dbReference>
<dbReference type="OrthoDB" id="3171583at2"/>
<evidence type="ECO:0000256" key="7">
    <source>
        <dbReference type="RuleBase" id="RU363032"/>
    </source>
</evidence>
<gene>
    <name evidence="9" type="ORF">NS263_05055</name>
    <name evidence="10" type="ORF">NS359_05390</name>
</gene>
<evidence type="ECO:0000256" key="1">
    <source>
        <dbReference type="ARBA" id="ARBA00004651"/>
    </source>
</evidence>
<organism evidence="10 11">
    <name type="scientific">Curtobacterium oceanosedimentum</name>
    <dbReference type="NCBI Taxonomy" id="465820"/>
    <lineage>
        <taxon>Bacteria</taxon>
        <taxon>Bacillati</taxon>
        <taxon>Actinomycetota</taxon>
        <taxon>Actinomycetes</taxon>
        <taxon>Micrococcales</taxon>
        <taxon>Microbacteriaceae</taxon>
        <taxon>Curtobacterium</taxon>
    </lineage>
</organism>
<dbReference type="Pfam" id="PF00528">
    <property type="entry name" value="BPD_transp_1"/>
    <property type="match status" value="1"/>
</dbReference>